<dbReference type="EMBL" id="BTFW01000001">
    <property type="protein sequence ID" value="GMM61685.1"/>
    <property type="molecule type" value="Genomic_DNA"/>
</dbReference>
<dbReference type="PRINTS" id="PR00260">
    <property type="entry name" value="CHEMTRNSDUCR"/>
</dbReference>
<feature type="transmembrane region" description="Helical" evidence="5">
    <location>
        <begin position="44"/>
        <end position="63"/>
    </location>
</feature>
<feature type="compositionally biased region" description="Polar residues" evidence="4">
    <location>
        <begin position="208"/>
        <end position="219"/>
    </location>
</feature>
<feature type="region of interest" description="Disordered" evidence="4">
    <location>
        <begin position="208"/>
        <end position="244"/>
    </location>
</feature>
<gene>
    <name evidence="8" type="ORF">NUTIK01_24620</name>
</gene>
<dbReference type="PANTHER" id="PTHR43531">
    <property type="entry name" value="PROTEIN ICFG"/>
    <property type="match status" value="1"/>
</dbReference>
<dbReference type="Pfam" id="PF00015">
    <property type="entry name" value="MCPsignal"/>
    <property type="match status" value="1"/>
</dbReference>
<proteinExistence type="inferred from homology"/>
<feature type="transmembrane region" description="Helical" evidence="5">
    <location>
        <begin position="20"/>
        <end position="38"/>
    </location>
</feature>
<accession>A0ABQ6P9Y6</accession>
<feature type="compositionally biased region" description="Pro residues" evidence="4">
    <location>
        <begin position="459"/>
        <end position="474"/>
    </location>
</feature>
<keyword evidence="3" id="KW-0807">Transducer</keyword>
<protein>
    <recommendedName>
        <fullName evidence="10">Methyl-accepting chemotaxis protein</fullName>
    </recommendedName>
</protein>
<feature type="domain" description="HAMP" evidence="7">
    <location>
        <begin position="66"/>
        <end position="119"/>
    </location>
</feature>
<evidence type="ECO:0000256" key="1">
    <source>
        <dbReference type="ARBA" id="ARBA00022500"/>
    </source>
</evidence>
<dbReference type="CDD" id="cd11386">
    <property type="entry name" value="MCP_signal"/>
    <property type="match status" value="1"/>
</dbReference>
<feature type="compositionally biased region" description="Low complexity" evidence="4">
    <location>
        <begin position="442"/>
        <end position="458"/>
    </location>
</feature>
<evidence type="ECO:0008006" key="10">
    <source>
        <dbReference type="Google" id="ProtNLM"/>
    </source>
</evidence>
<dbReference type="PROSITE" id="PS50111">
    <property type="entry name" value="CHEMOTAXIS_TRANSDUC_2"/>
    <property type="match status" value="1"/>
</dbReference>
<dbReference type="PROSITE" id="PS50885">
    <property type="entry name" value="HAMP"/>
    <property type="match status" value="2"/>
</dbReference>
<dbReference type="InterPro" id="IPR051310">
    <property type="entry name" value="MCP_chemotaxis"/>
</dbReference>
<evidence type="ECO:0000259" key="7">
    <source>
        <dbReference type="PROSITE" id="PS50885"/>
    </source>
</evidence>
<keyword evidence="5" id="KW-1133">Transmembrane helix</keyword>
<dbReference type="SMART" id="SM00304">
    <property type="entry name" value="HAMP"/>
    <property type="match status" value="3"/>
</dbReference>
<dbReference type="PANTHER" id="PTHR43531:SF11">
    <property type="entry name" value="METHYL-ACCEPTING CHEMOTAXIS PROTEIN 3"/>
    <property type="match status" value="1"/>
</dbReference>
<dbReference type="InterPro" id="IPR004090">
    <property type="entry name" value="Chemotax_Me-accpt_rcpt"/>
</dbReference>
<evidence type="ECO:0000256" key="5">
    <source>
        <dbReference type="SAM" id="Phobius"/>
    </source>
</evidence>
<evidence type="ECO:0000256" key="2">
    <source>
        <dbReference type="ARBA" id="ARBA00029447"/>
    </source>
</evidence>
<reference evidence="8 9" key="1">
    <citation type="submission" date="2023-06" db="EMBL/GenBank/DDBJ databases">
        <title>Draft genome sequence of Novosphingobium sp. strain IK01.</title>
        <authorList>
            <person name="Hatamoto M."/>
            <person name="Ikarashi T."/>
            <person name="Yamaguchi T."/>
        </authorList>
    </citation>
    <scope>NUCLEOTIDE SEQUENCE [LARGE SCALE GENOMIC DNA]</scope>
    <source>
        <strain evidence="8 9">IK01</strain>
    </source>
</reference>
<evidence type="ECO:0000256" key="3">
    <source>
        <dbReference type="PROSITE-ProRule" id="PRU00284"/>
    </source>
</evidence>
<organism evidence="8 9">
    <name type="scientific">Novosphingobium pituita</name>
    <dbReference type="NCBI Taxonomy" id="3056842"/>
    <lineage>
        <taxon>Bacteria</taxon>
        <taxon>Pseudomonadati</taxon>
        <taxon>Pseudomonadota</taxon>
        <taxon>Alphaproteobacteria</taxon>
        <taxon>Sphingomonadales</taxon>
        <taxon>Sphingomonadaceae</taxon>
        <taxon>Novosphingobium</taxon>
    </lineage>
</organism>
<feature type="region of interest" description="Disordered" evidence="4">
    <location>
        <begin position="442"/>
        <end position="499"/>
    </location>
</feature>
<dbReference type="SMART" id="SM00283">
    <property type="entry name" value="MA"/>
    <property type="match status" value="1"/>
</dbReference>
<feature type="domain" description="Methyl-accepting transducer" evidence="6">
    <location>
        <begin position="179"/>
        <end position="408"/>
    </location>
</feature>
<keyword evidence="5" id="KW-0812">Transmembrane</keyword>
<dbReference type="SUPFAM" id="SSF58104">
    <property type="entry name" value="Methyl-accepting chemotaxis protein (MCP) signaling domain"/>
    <property type="match status" value="1"/>
</dbReference>
<dbReference type="Proteomes" id="UP001187221">
    <property type="component" value="Unassembled WGS sequence"/>
</dbReference>
<keyword evidence="5" id="KW-0472">Membrane</keyword>
<dbReference type="InterPro" id="IPR003660">
    <property type="entry name" value="HAMP_dom"/>
</dbReference>
<evidence type="ECO:0000256" key="4">
    <source>
        <dbReference type="SAM" id="MobiDB-lite"/>
    </source>
</evidence>
<dbReference type="InterPro" id="IPR004089">
    <property type="entry name" value="MCPsignal_dom"/>
</dbReference>
<dbReference type="Gene3D" id="1.10.287.950">
    <property type="entry name" value="Methyl-accepting chemotaxis protein"/>
    <property type="match status" value="1"/>
</dbReference>
<name>A0ABQ6P9Y6_9SPHN</name>
<evidence type="ECO:0000259" key="6">
    <source>
        <dbReference type="PROSITE" id="PS50111"/>
    </source>
</evidence>
<keyword evidence="1" id="KW-0145">Chemotaxis</keyword>
<comment type="similarity">
    <text evidence="2">Belongs to the methyl-accepting chemotaxis (MCP) protein family.</text>
</comment>
<comment type="caution">
    <text evidence="8">The sequence shown here is derived from an EMBL/GenBank/DDBJ whole genome shotgun (WGS) entry which is preliminary data.</text>
</comment>
<feature type="domain" description="HAMP" evidence="7">
    <location>
        <begin position="128"/>
        <end position="174"/>
    </location>
</feature>
<evidence type="ECO:0000313" key="9">
    <source>
        <dbReference type="Proteomes" id="UP001187221"/>
    </source>
</evidence>
<keyword evidence="9" id="KW-1185">Reference proteome</keyword>
<sequence length="499" mass="51731">MLEWFEKQAPIREKFRVMTMGHALCFAIALAVMGAVVLDVLPVWAGLVAVGLTGIVHLAIVMAGGERVCRPYVATVSRMEALAAGDTTSPISFTDYSDCVGRMSRAMGTFCDNAEAVQRNREVQQLVVDALTKALGKLAGNDLTVQITTVFPEAYEQLRRDFNGAAKALETAVGAINNSSSSVLTSAQEIQRAADDLSQRNIRQAASLQDASSAMSTVTEGVKDTARSAGEAQTSVGEAHHEATDGGAVVTRAVEAMAAIERSASEINQIIGVIDGIAFQTNLLALNAGVEAARAGDAGKGFAVVATEVRALAQRSADAARDIKALITASSQQVANGVALVGDTGTVLSRIATRVGEISTLVDTIVSNARTQASNLQHVNDLVAEIDRFTQQNAAMVEESAAASHALTHEAGRMSNIVGAFHLSSRHGATATRAPVAPMTTMAPAPAKLPKPVSSAPASPSPAAPRLPGPPPAAAAPRPQTIGATALKAAPAQDDWSEF</sequence>
<evidence type="ECO:0000313" key="8">
    <source>
        <dbReference type="EMBL" id="GMM61685.1"/>
    </source>
</evidence>